<gene>
    <name evidence="2" type="ORF">CK820_G0044699</name>
</gene>
<evidence type="ECO:0000313" key="2">
    <source>
        <dbReference type="EMBL" id="PNI91278.1"/>
    </source>
</evidence>
<dbReference type="AlphaFoldDB" id="A0A2J8Q4S8"/>
<comment type="caution">
    <text evidence="2">The sequence shown here is derived from an EMBL/GenBank/DDBJ whole genome shotgun (WGS) entry which is preliminary data.</text>
</comment>
<name>A0A2J8Q4S8_PANTR</name>
<dbReference type="EMBL" id="NBAG03000083">
    <property type="protein sequence ID" value="PNI91278.1"/>
    <property type="molecule type" value="Genomic_DNA"/>
</dbReference>
<evidence type="ECO:0000313" key="3">
    <source>
        <dbReference type="Proteomes" id="UP000236370"/>
    </source>
</evidence>
<feature type="region of interest" description="Disordered" evidence="1">
    <location>
        <begin position="1"/>
        <end position="36"/>
    </location>
</feature>
<reference evidence="2 3" key="1">
    <citation type="submission" date="2017-12" db="EMBL/GenBank/DDBJ databases">
        <title>High-resolution comparative analysis of great ape genomes.</title>
        <authorList>
            <person name="Pollen A."/>
            <person name="Hastie A."/>
            <person name="Hormozdiari F."/>
            <person name="Dougherty M."/>
            <person name="Liu R."/>
            <person name="Chaisson M."/>
            <person name="Hoppe E."/>
            <person name="Hill C."/>
            <person name="Pang A."/>
            <person name="Hillier L."/>
            <person name="Baker C."/>
            <person name="Armstrong J."/>
            <person name="Shendure J."/>
            <person name="Paten B."/>
            <person name="Wilson R."/>
            <person name="Chao H."/>
            <person name="Schneider V."/>
            <person name="Ventura M."/>
            <person name="Kronenberg Z."/>
            <person name="Murali S."/>
            <person name="Gordon D."/>
            <person name="Cantsilieris S."/>
            <person name="Munson K."/>
            <person name="Nelson B."/>
            <person name="Raja A."/>
            <person name="Underwood J."/>
            <person name="Diekhans M."/>
            <person name="Fiddes I."/>
            <person name="Haussler D."/>
            <person name="Eichler E."/>
        </authorList>
    </citation>
    <scope>NUCLEOTIDE SEQUENCE [LARGE SCALE GENOMIC DNA]</scope>
    <source>
        <strain evidence="2">Yerkes chimp pedigree #C0471</strain>
    </source>
</reference>
<sequence length="36" mass="3854">MAGEQEAIDPSCGCWRDGVSPRQNGLEDGWTSQGLC</sequence>
<dbReference type="Proteomes" id="UP000236370">
    <property type="component" value="Unassembled WGS sequence"/>
</dbReference>
<protein>
    <submittedName>
        <fullName evidence="2">TMEM208 isoform 11</fullName>
    </submittedName>
</protein>
<accession>A0A2J8Q4S8</accession>
<evidence type="ECO:0000256" key="1">
    <source>
        <dbReference type="SAM" id="MobiDB-lite"/>
    </source>
</evidence>
<organism evidence="2 3">
    <name type="scientific">Pan troglodytes</name>
    <name type="common">Chimpanzee</name>
    <dbReference type="NCBI Taxonomy" id="9598"/>
    <lineage>
        <taxon>Eukaryota</taxon>
        <taxon>Metazoa</taxon>
        <taxon>Chordata</taxon>
        <taxon>Craniata</taxon>
        <taxon>Vertebrata</taxon>
        <taxon>Euteleostomi</taxon>
        <taxon>Mammalia</taxon>
        <taxon>Eutheria</taxon>
        <taxon>Euarchontoglires</taxon>
        <taxon>Primates</taxon>
        <taxon>Haplorrhini</taxon>
        <taxon>Catarrhini</taxon>
        <taxon>Hominidae</taxon>
        <taxon>Pan</taxon>
    </lineage>
</organism>
<proteinExistence type="predicted"/>